<accession>A0A075B2H2</accession>
<dbReference type="EMBL" id="ML005022">
    <property type="protein sequence ID" value="RKP20785.1"/>
    <property type="molecule type" value="Genomic_DNA"/>
</dbReference>
<reference evidence="10 12" key="1">
    <citation type="journal article" date="2013" name="Curr. Biol.">
        <title>Shared signatures of parasitism and phylogenomics unite Cryptomycota and microsporidia.</title>
        <authorList>
            <person name="James T.Y."/>
            <person name="Pelin A."/>
            <person name="Bonen L."/>
            <person name="Ahrendt S."/>
            <person name="Sain D."/>
            <person name="Corradi N."/>
            <person name="Stajich J.E."/>
        </authorList>
    </citation>
    <scope>NUCLEOTIDE SEQUENCE [LARGE SCALE GENOMIC DNA]</scope>
    <source>
        <strain evidence="10">CSF55</strain>
        <strain evidence="10">CSF55</strain>
    </source>
</reference>
<dbReference type="PANTHER" id="PTHR31187:SF1">
    <property type="entry name" value="ADP,ATP CARRIER PROTEIN 1"/>
    <property type="match status" value="1"/>
</dbReference>
<comment type="similarity">
    <text evidence="2 9">Belongs to the ADP/ATP translocase tlc family.</text>
</comment>
<feature type="transmembrane region" description="Helical" evidence="9">
    <location>
        <begin position="204"/>
        <end position="224"/>
    </location>
</feature>
<feature type="transmembrane region" description="Helical" evidence="9">
    <location>
        <begin position="88"/>
        <end position="105"/>
    </location>
</feature>
<feature type="transmembrane region" description="Helical" evidence="9">
    <location>
        <begin position="342"/>
        <end position="363"/>
    </location>
</feature>
<dbReference type="AlphaFoldDB" id="A0A075B2H2"/>
<dbReference type="OrthoDB" id="2190844at2759"/>
<proteinExistence type="inferred from homology"/>
<evidence type="ECO:0000256" key="9">
    <source>
        <dbReference type="RuleBase" id="RU363121"/>
    </source>
</evidence>
<reference evidence="11" key="3">
    <citation type="submission" date="2018-08" db="EMBL/GenBank/DDBJ databases">
        <title>Leveraging single-cell genomics to expand the Fungal Tree of Life.</title>
        <authorList>
            <consortium name="DOE Joint Genome Institute"/>
            <person name="Ahrendt S.R."/>
            <person name="Quandt C.A."/>
            <person name="Ciobanu D."/>
            <person name="Clum A."/>
            <person name="Salamov A."/>
            <person name="Andreopoulos B."/>
            <person name="Cheng J.-F."/>
            <person name="Woyke T."/>
            <person name="Pelin A."/>
            <person name="Henrissat B."/>
            <person name="Reynolds N."/>
            <person name="Benny G.L."/>
            <person name="Smith M.E."/>
            <person name="James T.Y."/>
            <person name="Grigoriev I.V."/>
        </authorList>
    </citation>
    <scope>NUCLEOTIDE SEQUENCE</scope>
    <source>
        <strain evidence="11">CSF55</strain>
    </source>
</reference>
<feature type="transmembrane region" description="Helical" evidence="9">
    <location>
        <begin position="172"/>
        <end position="192"/>
    </location>
</feature>
<dbReference type="STRING" id="988480.A0A075B2H2"/>
<dbReference type="OMA" id="PNAVHND"/>
<keyword evidence="6 9" id="KW-0067">ATP-binding</keyword>
<feature type="transmembrane region" description="Helical" evidence="9">
    <location>
        <begin position="117"/>
        <end position="138"/>
    </location>
</feature>
<evidence type="ECO:0000256" key="2">
    <source>
        <dbReference type="ARBA" id="ARBA00007127"/>
    </source>
</evidence>
<feature type="transmembrane region" description="Helical" evidence="9">
    <location>
        <begin position="236"/>
        <end position="256"/>
    </location>
</feature>
<evidence type="ECO:0000256" key="1">
    <source>
        <dbReference type="ARBA" id="ARBA00004141"/>
    </source>
</evidence>
<evidence type="ECO:0000256" key="7">
    <source>
        <dbReference type="ARBA" id="ARBA00022989"/>
    </source>
</evidence>
<keyword evidence="3 9" id="KW-0813">Transport</keyword>
<organism evidence="10 12">
    <name type="scientific">Rozella allomycis (strain CSF55)</name>
    <dbReference type="NCBI Taxonomy" id="988480"/>
    <lineage>
        <taxon>Eukaryota</taxon>
        <taxon>Fungi</taxon>
        <taxon>Fungi incertae sedis</taxon>
        <taxon>Cryptomycota</taxon>
        <taxon>Cryptomycota incertae sedis</taxon>
        <taxon>Rozella</taxon>
    </lineage>
</organism>
<evidence type="ECO:0000313" key="12">
    <source>
        <dbReference type="Proteomes" id="UP000030755"/>
    </source>
</evidence>
<comment type="subcellular location">
    <subcellularLocation>
        <location evidence="1 9">Membrane</location>
        <topology evidence="1 9">Multi-pass membrane protein</topology>
    </subcellularLocation>
</comment>
<keyword evidence="12" id="KW-1185">Reference proteome</keyword>
<feature type="transmembrane region" description="Helical" evidence="9">
    <location>
        <begin position="369"/>
        <end position="389"/>
    </location>
</feature>
<dbReference type="Proteomes" id="UP000281549">
    <property type="component" value="Unassembled WGS sequence"/>
</dbReference>
<feature type="transmembrane region" description="Helical" evidence="9">
    <location>
        <begin position="289"/>
        <end position="312"/>
    </location>
</feature>
<sequence>MTGVTLVAIKASIFSQHPCLMSAIEKSAPDAVRKPTLRERFWPIESHEHKKLVPLILMMFLICFSYTLLRDLKDVMVLQIGTSESISYMKLGGVLPSSVIFMMIFTKLSIKNTKKFVFYSMLSIFMVVFGLILVLTFFGDHVHPEPGSLTKGVTGGLLPVLVLLEKWTVVPIYIFAEMYGTVCLSLLFWGFANDICTVNEARRFYPLISLFANVALVILMFVMVGLNDFVKNSKDLFCQISLVLVLVFGAMVAYIYNYMQKNVLTDPVLYNPDLLKPKKKKAKMGMIQSLKFVLSSGYVAKIAVIVVAYGMVINFLEIYYKNVIGLYWLASLVTAKGVESGLTGFMVIILSLSIGSTAVKRFGWTKTALVTPLIIGGLGIPFLGIEWYYKQPLMEMGSLFGSFKGVDGRKSISATYKFIKDKPEIVKEMIELKWLTESGEKIDGIKFPEKKQQTEQQKETMKKIADVIADELTGHESYSIVTPIYLFGFLAVVFAKSFKYSFFDPTKEMAYIPLDDEVRGKSKAAVDVVAARFGKSGASGIFVLFNTIINPNSLNYVYIILILFIIVFLSWMSSTVMLGREFNRLNQKKNEVQMTKV</sequence>
<dbReference type="GO" id="GO:0016020">
    <property type="term" value="C:membrane"/>
    <property type="evidence" value="ECO:0007669"/>
    <property type="project" value="UniProtKB-SubCell"/>
</dbReference>
<evidence type="ECO:0000256" key="5">
    <source>
        <dbReference type="ARBA" id="ARBA00022741"/>
    </source>
</evidence>
<dbReference type="GO" id="GO:0005471">
    <property type="term" value="F:ATP:ADP antiporter activity"/>
    <property type="evidence" value="ECO:0007669"/>
    <property type="project" value="InterPro"/>
</dbReference>
<dbReference type="PANTHER" id="PTHR31187">
    <property type="match status" value="1"/>
</dbReference>
<dbReference type="EMBL" id="KE560523">
    <property type="protein sequence ID" value="EPZ36557.1"/>
    <property type="molecule type" value="Genomic_DNA"/>
</dbReference>
<name>A0A075B2H2_ROZAC</name>
<evidence type="ECO:0000313" key="10">
    <source>
        <dbReference type="EMBL" id="EPZ36557.1"/>
    </source>
</evidence>
<dbReference type="InterPro" id="IPR004667">
    <property type="entry name" value="ADP_ATP_car_bac_type"/>
</dbReference>
<protein>
    <recommendedName>
        <fullName evidence="9">ADP,ATP carrier protein</fullName>
    </recommendedName>
</protein>
<evidence type="ECO:0000313" key="11">
    <source>
        <dbReference type="EMBL" id="RKP20785.1"/>
    </source>
</evidence>
<evidence type="ECO:0000256" key="3">
    <source>
        <dbReference type="ARBA" id="ARBA00022448"/>
    </source>
</evidence>
<gene>
    <name evidence="10" type="ORF">O9G_001541</name>
    <name evidence="11" type="ORF">ROZALSC1DRAFT_27762</name>
</gene>
<keyword evidence="5 9" id="KW-0547">Nucleotide-binding</keyword>
<feature type="transmembrane region" description="Helical" evidence="9">
    <location>
        <begin position="484"/>
        <end position="503"/>
    </location>
</feature>
<dbReference type="Pfam" id="PF03219">
    <property type="entry name" value="TLC"/>
    <property type="match status" value="2"/>
</dbReference>
<evidence type="ECO:0000313" key="13">
    <source>
        <dbReference type="Proteomes" id="UP000281549"/>
    </source>
</evidence>
<dbReference type="Proteomes" id="UP000030755">
    <property type="component" value="Unassembled WGS sequence"/>
</dbReference>
<evidence type="ECO:0000256" key="8">
    <source>
        <dbReference type="ARBA" id="ARBA00023136"/>
    </source>
</evidence>
<feature type="transmembrane region" description="Helical" evidence="9">
    <location>
        <begin position="556"/>
        <end position="579"/>
    </location>
</feature>
<keyword evidence="8 9" id="KW-0472">Membrane</keyword>
<feature type="transmembrane region" description="Helical" evidence="9">
    <location>
        <begin position="52"/>
        <end position="68"/>
    </location>
</feature>
<dbReference type="GO" id="GO:0005524">
    <property type="term" value="F:ATP binding"/>
    <property type="evidence" value="ECO:0007669"/>
    <property type="project" value="UniProtKB-KW"/>
</dbReference>
<keyword evidence="7 9" id="KW-1133">Transmembrane helix</keyword>
<reference evidence="13" key="2">
    <citation type="journal article" date="2018" name="Nat. Microbiol.">
        <title>Leveraging single-cell genomics to expand the fungal tree of life.</title>
        <authorList>
            <person name="Ahrendt S.R."/>
            <person name="Quandt C.A."/>
            <person name="Ciobanu D."/>
            <person name="Clum A."/>
            <person name="Salamov A."/>
            <person name="Andreopoulos B."/>
            <person name="Cheng J.F."/>
            <person name="Woyke T."/>
            <person name="Pelin A."/>
            <person name="Henrissat B."/>
            <person name="Reynolds N.K."/>
            <person name="Benny G.L."/>
            <person name="Smith M.E."/>
            <person name="James T.Y."/>
            <person name="Grigoriev I.V."/>
        </authorList>
    </citation>
    <scope>NUCLEOTIDE SEQUENCE [LARGE SCALE GENOMIC DNA]</scope>
    <source>
        <strain evidence="13">CSF55</strain>
    </source>
</reference>
<evidence type="ECO:0000256" key="4">
    <source>
        <dbReference type="ARBA" id="ARBA00022692"/>
    </source>
</evidence>
<keyword evidence="4 9" id="KW-0812">Transmembrane</keyword>
<dbReference type="HOGENOM" id="CLU_023964_0_1_1"/>
<evidence type="ECO:0000256" key="6">
    <source>
        <dbReference type="ARBA" id="ARBA00022840"/>
    </source>
</evidence>